<dbReference type="EMBL" id="CADEHS020000130">
    <property type="protein sequence ID" value="CAG9950030.1"/>
    <property type="molecule type" value="Genomic_DNA"/>
</dbReference>
<name>A0ACA9U9V0_BIOOC</name>
<evidence type="ECO:0000313" key="1">
    <source>
        <dbReference type="EMBL" id="CAG9950030.1"/>
    </source>
</evidence>
<gene>
    <name evidence="1" type="ORF">CRV2_00022106</name>
</gene>
<proteinExistence type="predicted"/>
<dbReference type="Proteomes" id="UP000836387">
    <property type="component" value="Unassembled WGS sequence"/>
</dbReference>
<organism evidence="1 2">
    <name type="scientific">Clonostachys rosea f. rosea IK726</name>
    <dbReference type="NCBI Taxonomy" id="1349383"/>
    <lineage>
        <taxon>Eukaryota</taxon>
        <taxon>Fungi</taxon>
        <taxon>Dikarya</taxon>
        <taxon>Ascomycota</taxon>
        <taxon>Pezizomycotina</taxon>
        <taxon>Sordariomycetes</taxon>
        <taxon>Hypocreomycetidae</taxon>
        <taxon>Hypocreales</taxon>
        <taxon>Bionectriaceae</taxon>
        <taxon>Clonostachys</taxon>
    </lineage>
</organism>
<reference evidence="1" key="1">
    <citation type="submission" date="2020-04" db="EMBL/GenBank/DDBJ databases">
        <authorList>
            <person name="Broberg M."/>
        </authorList>
    </citation>
    <scope>NUCLEOTIDE SEQUENCE</scope>
</reference>
<evidence type="ECO:0000313" key="2">
    <source>
        <dbReference type="Proteomes" id="UP000836387"/>
    </source>
</evidence>
<protein>
    <submittedName>
        <fullName evidence="1">Uncharacterized protein</fullName>
    </submittedName>
</protein>
<comment type="caution">
    <text evidence="1">The sequence shown here is derived from an EMBL/GenBank/DDBJ whole genome shotgun (WGS) entry which is preliminary data.</text>
</comment>
<keyword evidence="2" id="KW-1185">Reference proteome</keyword>
<reference evidence="1" key="2">
    <citation type="submission" date="2021-10" db="EMBL/GenBank/DDBJ databases">
        <authorList>
            <person name="Piombo E."/>
        </authorList>
    </citation>
    <scope>NUCLEOTIDE SEQUENCE</scope>
</reference>
<sequence>MTLLDNYLEITTARPFLLVSWSEDRHSFHDIRVFRDESELMARKQMIRSHVVDTVPVPDDDWITGFIFRQEPVKLGAGTADTCRFFHASENHFIVGFRCYRDDEDHSLTHMKLLEQPLTNVGDCPRVSDRSVGGYNTTQGFWAGDLPPRNVCTSKNHLRLTWSYMGYNYPTEWLMLGESAEEQADITGSPLTASLAGLKSIFKTNLRGE</sequence>
<accession>A0ACA9U9V0</accession>